<dbReference type="AlphaFoldDB" id="A0A6J7RED5"/>
<dbReference type="InterPro" id="IPR036291">
    <property type="entry name" value="NAD(P)-bd_dom_sf"/>
</dbReference>
<dbReference type="PANTHER" id="PTHR42760">
    <property type="entry name" value="SHORT-CHAIN DEHYDROGENASES/REDUCTASES FAMILY MEMBER"/>
    <property type="match status" value="1"/>
</dbReference>
<dbReference type="PRINTS" id="PR00081">
    <property type="entry name" value="GDHRDH"/>
</dbReference>
<protein>
    <submittedName>
        <fullName evidence="2">Unannotated protein</fullName>
    </submittedName>
</protein>
<evidence type="ECO:0000313" key="2">
    <source>
        <dbReference type="EMBL" id="CAB5027145.1"/>
    </source>
</evidence>
<dbReference type="Pfam" id="PF13561">
    <property type="entry name" value="adh_short_C2"/>
    <property type="match status" value="1"/>
</dbReference>
<dbReference type="Pfam" id="PF00106">
    <property type="entry name" value="adh_short"/>
    <property type="match status" value="1"/>
</dbReference>
<proteinExistence type="inferred from homology"/>
<reference evidence="2" key="1">
    <citation type="submission" date="2020-05" db="EMBL/GenBank/DDBJ databases">
        <authorList>
            <person name="Chiriac C."/>
            <person name="Salcher M."/>
            <person name="Ghai R."/>
            <person name="Kavagutti S V."/>
        </authorList>
    </citation>
    <scope>NUCLEOTIDE SEQUENCE</scope>
</reference>
<dbReference type="GO" id="GO:0016616">
    <property type="term" value="F:oxidoreductase activity, acting on the CH-OH group of donors, NAD or NADP as acceptor"/>
    <property type="evidence" value="ECO:0007669"/>
    <property type="project" value="TreeGrafter"/>
</dbReference>
<comment type="similarity">
    <text evidence="1">Belongs to the short-chain dehydrogenases/reductases (SDR) family.</text>
</comment>
<dbReference type="GO" id="GO:0030497">
    <property type="term" value="P:fatty acid elongation"/>
    <property type="evidence" value="ECO:0007669"/>
    <property type="project" value="TreeGrafter"/>
</dbReference>
<evidence type="ECO:0000256" key="1">
    <source>
        <dbReference type="ARBA" id="ARBA00006484"/>
    </source>
</evidence>
<name>A0A6J7RED5_9ZZZZ</name>
<organism evidence="2">
    <name type="scientific">freshwater metagenome</name>
    <dbReference type="NCBI Taxonomy" id="449393"/>
    <lineage>
        <taxon>unclassified sequences</taxon>
        <taxon>metagenomes</taxon>
        <taxon>ecological metagenomes</taxon>
    </lineage>
</organism>
<dbReference type="PANTHER" id="PTHR42760:SF40">
    <property type="entry name" value="3-OXOACYL-[ACYL-CARRIER-PROTEIN] REDUCTASE, CHLOROPLASTIC"/>
    <property type="match status" value="1"/>
</dbReference>
<dbReference type="EMBL" id="CAFBPQ010000032">
    <property type="protein sequence ID" value="CAB5027145.1"/>
    <property type="molecule type" value="Genomic_DNA"/>
</dbReference>
<sequence length="267" mass="28175">MGSACATALASDVDVVLLSDIDAQRLEVVGKEVQQTTTANIVTTVGDLGDPHFALDLATRSAELGELRALVHTAGLSPAMAGWHEILRVDLVASARLLEAFLPLVVKGSVAVCVASVSGHMGEFDPAMDAVLDEPLAADLEARFVSAAGDEPDAGNTYRLAKRGVIRMCRRAAIEWGAQGGRVISLSPGLIDTEMGRLELQHQPIKQWLAEITPVSGERSEPDTVLPGRTHHISDTVAFLCSKHAEFISGCDILVDGGLLAALEHSS</sequence>
<dbReference type="Gene3D" id="3.40.50.720">
    <property type="entry name" value="NAD(P)-binding Rossmann-like Domain"/>
    <property type="match status" value="1"/>
</dbReference>
<accession>A0A6J7RED5</accession>
<gene>
    <name evidence="2" type="ORF">UFOPK4121_01039</name>
</gene>
<dbReference type="SUPFAM" id="SSF51735">
    <property type="entry name" value="NAD(P)-binding Rossmann-fold domains"/>
    <property type="match status" value="1"/>
</dbReference>
<dbReference type="InterPro" id="IPR002347">
    <property type="entry name" value="SDR_fam"/>
</dbReference>